<evidence type="ECO:0000313" key="1">
    <source>
        <dbReference type="EMBL" id="KAK4780508.1"/>
    </source>
</evidence>
<sequence>MKGTLSPSSQEATFWGQSPQPYFSVAVSCSSAGKPSKKPRLDRAFHDSAIVQTRLQFLSIRGRIVPLLLDLWGRRLPDGTGLGFSEAMDSGVLHLFREGV</sequence>
<dbReference type="EMBL" id="JAXIOK010000001">
    <property type="protein sequence ID" value="KAK4780508.1"/>
    <property type="molecule type" value="Genomic_DNA"/>
</dbReference>
<dbReference type="Proteomes" id="UP001345219">
    <property type="component" value="Chromosome 13"/>
</dbReference>
<organism evidence="1 2">
    <name type="scientific">Trapa incisa</name>
    <dbReference type="NCBI Taxonomy" id="236973"/>
    <lineage>
        <taxon>Eukaryota</taxon>
        <taxon>Viridiplantae</taxon>
        <taxon>Streptophyta</taxon>
        <taxon>Embryophyta</taxon>
        <taxon>Tracheophyta</taxon>
        <taxon>Spermatophyta</taxon>
        <taxon>Magnoliopsida</taxon>
        <taxon>eudicotyledons</taxon>
        <taxon>Gunneridae</taxon>
        <taxon>Pentapetalae</taxon>
        <taxon>rosids</taxon>
        <taxon>malvids</taxon>
        <taxon>Myrtales</taxon>
        <taxon>Lythraceae</taxon>
        <taxon>Trapa</taxon>
    </lineage>
</organism>
<dbReference type="AlphaFoldDB" id="A0AAN7L1I8"/>
<dbReference type="PROSITE" id="PS51257">
    <property type="entry name" value="PROKAR_LIPOPROTEIN"/>
    <property type="match status" value="1"/>
</dbReference>
<keyword evidence="2" id="KW-1185">Reference proteome</keyword>
<proteinExistence type="predicted"/>
<gene>
    <name evidence="1" type="ORF">SAY87_016614</name>
</gene>
<name>A0AAN7L1I8_9MYRT</name>
<reference evidence="1 2" key="1">
    <citation type="journal article" date="2023" name="Hortic Res">
        <title>Pangenome of water caltrop reveals structural variations and asymmetric subgenome divergence after allopolyploidization.</title>
        <authorList>
            <person name="Zhang X."/>
            <person name="Chen Y."/>
            <person name="Wang L."/>
            <person name="Yuan Y."/>
            <person name="Fang M."/>
            <person name="Shi L."/>
            <person name="Lu R."/>
            <person name="Comes H.P."/>
            <person name="Ma Y."/>
            <person name="Chen Y."/>
            <person name="Huang G."/>
            <person name="Zhou Y."/>
            <person name="Zheng Z."/>
            <person name="Qiu Y."/>
        </authorList>
    </citation>
    <scope>NUCLEOTIDE SEQUENCE [LARGE SCALE GENOMIC DNA]</scope>
    <source>
        <tissue evidence="1">Roots</tissue>
    </source>
</reference>
<comment type="caution">
    <text evidence="1">The sequence shown here is derived from an EMBL/GenBank/DDBJ whole genome shotgun (WGS) entry which is preliminary data.</text>
</comment>
<protein>
    <submittedName>
        <fullName evidence="1">Uncharacterized protein</fullName>
    </submittedName>
</protein>
<accession>A0AAN7L1I8</accession>
<evidence type="ECO:0000313" key="2">
    <source>
        <dbReference type="Proteomes" id="UP001345219"/>
    </source>
</evidence>